<accession>A0A7C3CCJ1</accession>
<comment type="caution">
    <text evidence="1">The sequence shown here is derived from an EMBL/GenBank/DDBJ whole genome shotgun (WGS) entry which is preliminary data.</text>
</comment>
<dbReference type="EMBL" id="DRMN01000417">
    <property type="protein sequence ID" value="HFB55560.1"/>
    <property type="molecule type" value="Genomic_DNA"/>
</dbReference>
<gene>
    <name evidence="1" type="ORF">ENJ46_06505</name>
</gene>
<evidence type="ECO:0000313" key="1">
    <source>
        <dbReference type="EMBL" id="HFB55560.1"/>
    </source>
</evidence>
<reference evidence="1" key="1">
    <citation type="journal article" date="2020" name="mSystems">
        <title>Genome- and Community-Level Interaction Insights into Carbon Utilization and Element Cycling Functions of Hydrothermarchaeota in Hydrothermal Sediment.</title>
        <authorList>
            <person name="Zhou Z."/>
            <person name="Liu Y."/>
            <person name="Xu W."/>
            <person name="Pan J."/>
            <person name="Luo Z.H."/>
            <person name="Li M."/>
        </authorList>
    </citation>
    <scope>NUCLEOTIDE SEQUENCE [LARGE SCALE GENOMIC DNA]</scope>
    <source>
        <strain evidence="1">HyVt-489</strain>
    </source>
</reference>
<proteinExistence type="predicted"/>
<name>A0A7C3CCJ1_9PROT</name>
<dbReference type="Proteomes" id="UP000886042">
    <property type="component" value="Unassembled WGS sequence"/>
</dbReference>
<dbReference type="AlphaFoldDB" id="A0A7C3CCJ1"/>
<organism evidence="1">
    <name type="scientific">Hellea balneolensis</name>
    <dbReference type="NCBI Taxonomy" id="287478"/>
    <lineage>
        <taxon>Bacteria</taxon>
        <taxon>Pseudomonadati</taxon>
        <taxon>Pseudomonadota</taxon>
        <taxon>Alphaproteobacteria</taxon>
        <taxon>Maricaulales</taxon>
        <taxon>Robiginitomaculaceae</taxon>
        <taxon>Hellea</taxon>
    </lineage>
</organism>
<sequence>MINTLAFLVGSSLVICAVVALYVHLAGFSNRAVLSDDQAVHDKVHHYYPKADVVRVERSADNHTALALFKTGDGCLLQAMGHRWIAQPLKTGLVHKIKTSKNGGLHVVFHDYTTPSIGIAVRDEEGRKHWLDMLGAFMAPAHNMKAKEA</sequence>
<protein>
    <submittedName>
        <fullName evidence="1">Uncharacterized protein</fullName>
    </submittedName>
</protein>